<evidence type="ECO:0000313" key="1">
    <source>
        <dbReference type="EMBL" id="KAK1429702.1"/>
    </source>
</evidence>
<name>A0AAD8L0H5_TARER</name>
<comment type="caution">
    <text evidence="1">The sequence shown here is derived from an EMBL/GenBank/DDBJ whole genome shotgun (WGS) entry which is preliminary data.</text>
</comment>
<accession>A0AAD8L0H5</accession>
<evidence type="ECO:0000313" key="2">
    <source>
        <dbReference type="Proteomes" id="UP001229421"/>
    </source>
</evidence>
<reference evidence="1" key="1">
    <citation type="journal article" date="2023" name="bioRxiv">
        <title>Improved chromosome-level genome assembly for marigold (Tagetes erecta).</title>
        <authorList>
            <person name="Jiang F."/>
            <person name="Yuan L."/>
            <person name="Wang S."/>
            <person name="Wang H."/>
            <person name="Xu D."/>
            <person name="Wang A."/>
            <person name="Fan W."/>
        </authorList>
    </citation>
    <scope>NUCLEOTIDE SEQUENCE</scope>
    <source>
        <strain evidence="1">WSJ</strain>
        <tissue evidence="1">Leaf</tissue>
    </source>
</reference>
<dbReference type="AlphaFoldDB" id="A0AAD8L0H5"/>
<organism evidence="1 2">
    <name type="scientific">Tagetes erecta</name>
    <name type="common">African marigold</name>
    <dbReference type="NCBI Taxonomy" id="13708"/>
    <lineage>
        <taxon>Eukaryota</taxon>
        <taxon>Viridiplantae</taxon>
        <taxon>Streptophyta</taxon>
        <taxon>Embryophyta</taxon>
        <taxon>Tracheophyta</taxon>
        <taxon>Spermatophyta</taxon>
        <taxon>Magnoliopsida</taxon>
        <taxon>eudicotyledons</taxon>
        <taxon>Gunneridae</taxon>
        <taxon>Pentapetalae</taxon>
        <taxon>asterids</taxon>
        <taxon>campanulids</taxon>
        <taxon>Asterales</taxon>
        <taxon>Asteraceae</taxon>
        <taxon>Asteroideae</taxon>
        <taxon>Heliantheae alliance</taxon>
        <taxon>Tageteae</taxon>
        <taxon>Tagetes</taxon>
    </lineage>
</organism>
<keyword evidence="2" id="KW-1185">Reference proteome</keyword>
<dbReference type="EMBL" id="JAUHHV010000003">
    <property type="protein sequence ID" value="KAK1429702.1"/>
    <property type="molecule type" value="Genomic_DNA"/>
</dbReference>
<proteinExistence type="predicted"/>
<dbReference type="Proteomes" id="UP001229421">
    <property type="component" value="Unassembled WGS sequence"/>
</dbReference>
<sequence>MVGDAGTGMGGLGHRFGDGEFGGVGPHFWDEMVVSPLMVGVLGMKWLIKKFDLFPSPTIFFNSLQLPLHLPPRSNHTASYSSSIFHPGDLSDHIMNGNEGGLLEVVRWLISLRN</sequence>
<gene>
    <name evidence="1" type="ORF">QVD17_11919</name>
</gene>
<protein>
    <submittedName>
        <fullName evidence="1">Uncharacterized protein</fullName>
    </submittedName>
</protein>